<proteinExistence type="predicted"/>
<dbReference type="AlphaFoldDB" id="A0A7X1E4J3"/>
<comment type="caution">
    <text evidence="2">The sequence shown here is derived from an EMBL/GenBank/DDBJ whole genome shotgun (WGS) entry which is preliminary data.</text>
</comment>
<sequence>MEDFSLKSGDRLYEVYHVTRYDYDGPVSLSLQALRITPRFRRFHQTLETEPGGNLRFLRDAFENPTYSFEYIGQTEVLSLTNRMKIIRSGANPYNFLLGPSALARPIVYNDSEKQALMGYFEPSAIQDPILKKAAQIFIPEEKETVSFLAALNQNIHTKLEYEPRDEPGIYTTEEILDRGKGSCRDFAALLQKLLQYEGLATRFVSGYLLETGDLQGAEAMHAWTEVYLPGAGWIGMDPTNGILTDDAFVPCAVAVNPDETTPIGGRYFAQTQVISSLSTELQIRCIGEGK</sequence>
<name>A0A7X1E4J3_9BACT</name>
<reference evidence="2 3" key="1">
    <citation type="submission" date="2020-07" db="EMBL/GenBank/DDBJ databases">
        <authorList>
            <person name="Feng X."/>
        </authorList>
    </citation>
    <scope>NUCLEOTIDE SEQUENCE [LARGE SCALE GENOMIC DNA]</scope>
    <source>
        <strain evidence="2 3">JCM14086</strain>
    </source>
</reference>
<evidence type="ECO:0000313" key="3">
    <source>
        <dbReference type="Proteomes" id="UP000525652"/>
    </source>
</evidence>
<dbReference type="SMART" id="SM00460">
    <property type="entry name" value="TGc"/>
    <property type="match status" value="1"/>
</dbReference>
<dbReference type="InterPro" id="IPR013589">
    <property type="entry name" value="Bac_transglu_N"/>
</dbReference>
<gene>
    <name evidence="2" type="ORF">H5P30_10055</name>
</gene>
<dbReference type="EMBL" id="JACHVA010000082">
    <property type="protein sequence ID" value="MBC2602119.1"/>
    <property type="molecule type" value="Genomic_DNA"/>
</dbReference>
<dbReference type="Pfam" id="PF01841">
    <property type="entry name" value="Transglut_core"/>
    <property type="match status" value="1"/>
</dbReference>
<dbReference type="Pfam" id="PF08379">
    <property type="entry name" value="Bact_transglu_N"/>
    <property type="match status" value="1"/>
</dbReference>
<dbReference type="PANTHER" id="PTHR33490">
    <property type="entry name" value="BLR5614 PROTEIN-RELATED"/>
    <property type="match status" value="1"/>
</dbReference>
<evidence type="ECO:0000313" key="2">
    <source>
        <dbReference type="EMBL" id="MBC2602119.1"/>
    </source>
</evidence>
<organism evidence="2 3">
    <name type="scientific">Puniceicoccus vermicola</name>
    <dbReference type="NCBI Taxonomy" id="388746"/>
    <lineage>
        <taxon>Bacteria</taxon>
        <taxon>Pseudomonadati</taxon>
        <taxon>Verrucomicrobiota</taxon>
        <taxon>Opitutia</taxon>
        <taxon>Puniceicoccales</taxon>
        <taxon>Puniceicoccaceae</taxon>
        <taxon>Puniceicoccus</taxon>
    </lineage>
</organism>
<dbReference type="Gene3D" id="3.10.620.30">
    <property type="match status" value="1"/>
</dbReference>
<dbReference type="InterPro" id="IPR038765">
    <property type="entry name" value="Papain-like_cys_pep_sf"/>
</dbReference>
<dbReference type="SUPFAM" id="SSF54001">
    <property type="entry name" value="Cysteine proteinases"/>
    <property type="match status" value="1"/>
</dbReference>
<feature type="domain" description="Transglutaminase-like" evidence="1">
    <location>
        <begin position="176"/>
        <end position="241"/>
    </location>
</feature>
<protein>
    <submittedName>
        <fullName evidence="2">Transglutaminase family protein</fullName>
    </submittedName>
</protein>
<dbReference type="PANTHER" id="PTHR33490:SF1">
    <property type="entry name" value="SLL1233 PROTEIN"/>
    <property type="match status" value="1"/>
</dbReference>
<evidence type="ECO:0000259" key="1">
    <source>
        <dbReference type="SMART" id="SM00460"/>
    </source>
</evidence>
<dbReference type="RefSeq" id="WP_185692819.1">
    <property type="nucleotide sequence ID" value="NZ_JACHVA010000082.1"/>
</dbReference>
<dbReference type="Proteomes" id="UP000525652">
    <property type="component" value="Unassembled WGS sequence"/>
</dbReference>
<accession>A0A7X1E4J3</accession>
<dbReference type="InterPro" id="IPR002931">
    <property type="entry name" value="Transglutaminase-like"/>
</dbReference>
<keyword evidence="3" id="KW-1185">Reference proteome</keyword>